<keyword evidence="9" id="KW-0493">Microtubule</keyword>
<feature type="compositionally biased region" description="Basic residues" evidence="17">
    <location>
        <begin position="211"/>
        <end position="228"/>
    </location>
</feature>
<organism evidence="18 19">
    <name type="scientific">Thermothelomyces thermophilus (strain ATCC 42464 / BCRC 31852 / DSM 1799)</name>
    <name type="common">Sporotrichum thermophile</name>
    <dbReference type="NCBI Taxonomy" id="573729"/>
    <lineage>
        <taxon>Eukaryota</taxon>
        <taxon>Fungi</taxon>
        <taxon>Dikarya</taxon>
        <taxon>Ascomycota</taxon>
        <taxon>Pezizomycotina</taxon>
        <taxon>Sordariomycetes</taxon>
        <taxon>Sordariomycetidae</taxon>
        <taxon>Sordariales</taxon>
        <taxon>Chaetomiaceae</taxon>
        <taxon>Thermothelomyces</taxon>
    </lineage>
</organism>
<evidence type="ECO:0000256" key="12">
    <source>
        <dbReference type="ARBA" id="ARBA00022838"/>
    </source>
</evidence>
<proteinExistence type="inferred from homology"/>
<dbReference type="InterPro" id="IPR012423">
    <property type="entry name" value="Eaf7/MRGBP"/>
</dbReference>
<evidence type="ECO:0000313" key="19">
    <source>
        <dbReference type="Proteomes" id="UP000007322"/>
    </source>
</evidence>
<feature type="compositionally biased region" description="Pro residues" evidence="17">
    <location>
        <begin position="39"/>
        <end position="49"/>
    </location>
</feature>
<evidence type="ECO:0000256" key="6">
    <source>
        <dbReference type="ARBA" id="ARBA00022454"/>
    </source>
</evidence>
<evidence type="ECO:0000256" key="7">
    <source>
        <dbReference type="ARBA" id="ARBA00022490"/>
    </source>
</evidence>
<feature type="compositionally biased region" description="Acidic residues" evidence="17">
    <location>
        <begin position="244"/>
        <end position="255"/>
    </location>
</feature>
<dbReference type="GO" id="GO:0042729">
    <property type="term" value="C:DASH complex"/>
    <property type="evidence" value="ECO:0007669"/>
    <property type="project" value="InterPro"/>
</dbReference>
<feature type="compositionally biased region" description="Low complexity" evidence="17">
    <location>
        <begin position="466"/>
        <end position="480"/>
    </location>
</feature>
<evidence type="ECO:0000256" key="2">
    <source>
        <dbReference type="ARBA" id="ARBA00004186"/>
    </source>
</evidence>
<evidence type="ECO:0000256" key="16">
    <source>
        <dbReference type="ARBA" id="ARBA00023328"/>
    </source>
</evidence>
<keyword evidence="10" id="KW-0498">Mitosis</keyword>
<dbReference type="eggNOG" id="KOG4051">
    <property type="taxonomic scope" value="Eukaryota"/>
</dbReference>
<dbReference type="Pfam" id="PF08655">
    <property type="entry name" value="DASH_Ask1"/>
    <property type="match status" value="1"/>
</dbReference>
<feature type="region of interest" description="Disordered" evidence="17">
    <location>
        <begin position="1"/>
        <end position="54"/>
    </location>
</feature>
<keyword evidence="8" id="KW-0132">Cell division</keyword>
<feature type="region of interest" description="Disordered" evidence="17">
    <location>
        <begin position="359"/>
        <end position="494"/>
    </location>
</feature>
<evidence type="ECO:0000313" key="18">
    <source>
        <dbReference type="EMBL" id="AEO55419.1"/>
    </source>
</evidence>
<evidence type="ECO:0000256" key="1">
    <source>
        <dbReference type="ARBA" id="ARBA00004123"/>
    </source>
</evidence>
<keyword evidence="14" id="KW-0539">Nucleus</keyword>
<sequence>MPPKKKGGRVNTQGATPSKDDDAMDVDTPAQTPTAPTAPAAPPPPPKPVTDPWTDDQVASLFKGVIRWKPAGMHKHFRMLAISEHLRNHGFDPETCPHTRIPGIWAKLEEFYNLEAIDERENNMDPPEEEGQPRRYHDFRLPWDEYGELMMERARVDPSEAPTSPAQWDPNAPAGESKKRKRGAAESTTRARSSTVEDTENETPAASPTRKPGKGARNAKRTSSRARKVKEESPSEEGSAGEDQSGEEDEVEEEEGRGTPVSTKGGRGGVRGRGSVKGGGRSGTTRYRVLVGGSRQRYPTKLQIDHNFSKAHRIVTTSILPLVEQYGEHSRAVWEATKFWKQFFEASANVSLSGYEELAGNEDNTEVTADESTVHNETADYTPRPRSAGDQDVTVTADQSSAMYHGDDTHQDGSALGYDDDDDLTGSTPRPPATRTVPIRPQFANLSSPYEALKREYDSKRGGPGSSSSSSKTPRTATLGGQQGVGEEEGEDDTELLFQQHTARLPDMSMAPRGSLDAGAVSHAGKGDDDDDDDDLDFGGSRTGKQNKDPLLHRVADKNYRIAATPHKGAGISPVRWKDSPTSSPEMAVPQLRSAAFMSPVRAAHKGKASAAAAAAAAASKAPRTPGVSVQTPATGRKTRDVFARKKGEAAATTATTTTAGAGVSGKYDDEITWESDSDGFGGMSPPKTIQFALPPSKLLQTPGTKRIVDNILLTAGEDLDDPSEYSPTVVKMNKDILDDTF</sequence>
<evidence type="ECO:0000256" key="3">
    <source>
        <dbReference type="ARBA" id="ARBA00004629"/>
    </source>
</evidence>
<feature type="region of interest" description="Disordered" evidence="17">
    <location>
        <begin position="120"/>
        <end position="139"/>
    </location>
</feature>
<comment type="subcellular location">
    <subcellularLocation>
        <location evidence="3">Chromosome</location>
        <location evidence="3">Centromere</location>
        <location evidence="3">Kinetochore</location>
    </subcellularLocation>
    <subcellularLocation>
        <location evidence="2">Cytoplasm</location>
        <location evidence="2">Cytoskeleton</location>
        <location evidence="2">Spindle</location>
    </subcellularLocation>
    <subcellularLocation>
        <location evidence="1">Nucleus</location>
    </subcellularLocation>
</comment>
<evidence type="ECO:0000256" key="8">
    <source>
        <dbReference type="ARBA" id="ARBA00022618"/>
    </source>
</evidence>
<feature type="region of interest" description="Disordered" evidence="17">
    <location>
        <begin position="507"/>
        <end position="552"/>
    </location>
</feature>
<name>G2Q579_THET4</name>
<dbReference type="OMA" id="NGEYEHE"/>
<evidence type="ECO:0000256" key="10">
    <source>
        <dbReference type="ARBA" id="ARBA00022776"/>
    </source>
</evidence>
<dbReference type="EMBL" id="CP003002">
    <property type="protein sequence ID" value="AEO55419.1"/>
    <property type="molecule type" value="Genomic_DNA"/>
</dbReference>
<dbReference type="PANTHER" id="PTHR28200:SF1">
    <property type="entry name" value="DASH COMPLEX SUBUNIT ASK1"/>
    <property type="match status" value="1"/>
</dbReference>
<dbReference type="GO" id="GO:0051301">
    <property type="term" value="P:cell division"/>
    <property type="evidence" value="ECO:0007669"/>
    <property type="project" value="UniProtKB-KW"/>
</dbReference>
<keyword evidence="11" id="KW-0159">Chromosome partition</keyword>
<feature type="compositionally biased region" description="Polar residues" evidence="17">
    <location>
        <begin position="393"/>
        <end position="402"/>
    </location>
</feature>
<evidence type="ECO:0000256" key="15">
    <source>
        <dbReference type="ARBA" id="ARBA00023306"/>
    </source>
</evidence>
<reference evidence="18 19" key="1">
    <citation type="journal article" date="2011" name="Nat. Biotechnol.">
        <title>Comparative genomic analysis of the thermophilic biomass-degrading fungi Myceliophthora thermophila and Thielavia terrestris.</title>
        <authorList>
            <person name="Berka R.M."/>
            <person name="Grigoriev I.V."/>
            <person name="Otillar R."/>
            <person name="Salamov A."/>
            <person name="Grimwood J."/>
            <person name="Reid I."/>
            <person name="Ishmael N."/>
            <person name="John T."/>
            <person name="Darmond C."/>
            <person name="Moisan M.-C."/>
            <person name="Henrissat B."/>
            <person name="Coutinho P.M."/>
            <person name="Lombard V."/>
            <person name="Natvig D.O."/>
            <person name="Lindquist E."/>
            <person name="Schmutz J."/>
            <person name="Lucas S."/>
            <person name="Harris P."/>
            <person name="Powlowski J."/>
            <person name="Bellemare A."/>
            <person name="Taylor D."/>
            <person name="Butler G."/>
            <person name="de Vries R.P."/>
            <person name="Allijn I.E."/>
            <person name="van den Brink J."/>
            <person name="Ushinsky S."/>
            <person name="Storms R."/>
            <person name="Powell A.J."/>
            <person name="Paulsen I.T."/>
            <person name="Elbourne L.D.H."/>
            <person name="Baker S.E."/>
            <person name="Magnuson J."/>
            <person name="LaBoissiere S."/>
            <person name="Clutterbuck A.J."/>
            <person name="Martinez D."/>
            <person name="Wogulis M."/>
            <person name="de Leon A.L."/>
            <person name="Rey M.W."/>
            <person name="Tsang A."/>
        </authorList>
    </citation>
    <scope>NUCLEOTIDE SEQUENCE [LARGE SCALE GENOMIC DNA]</scope>
    <source>
        <strain evidence="19">ATCC 42464 / BCRC 31852 / DSM 1799</strain>
    </source>
</reference>
<dbReference type="GO" id="GO:0005874">
    <property type="term" value="C:microtubule"/>
    <property type="evidence" value="ECO:0007669"/>
    <property type="project" value="UniProtKB-KW"/>
</dbReference>
<keyword evidence="12" id="KW-0995">Kinetochore</keyword>
<feature type="compositionally biased region" description="Acidic residues" evidence="17">
    <location>
        <begin position="359"/>
        <end position="369"/>
    </location>
</feature>
<feature type="compositionally biased region" description="Acidic residues" evidence="17">
    <location>
        <begin position="528"/>
        <end position="537"/>
    </location>
</feature>
<dbReference type="GO" id="GO:0043189">
    <property type="term" value="C:H4/H2A histone acetyltransferase complex"/>
    <property type="evidence" value="ECO:0007669"/>
    <property type="project" value="InterPro"/>
</dbReference>
<keyword evidence="19" id="KW-1185">Reference proteome</keyword>
<evidence type="ECO:0000256" key="4">
    <source>
        <dbReference type="ARBA" id="ARBA00010731"/>
    </source>
</evidence>
<keyword evidence="15" id="KW-0131">Cell cycle</keyword>
<dbReference type="STRING" id="573729.G2Q579"/>
<feature type="compositionally biased region" description="Low complexity" evidence="17">
    <location>
        <begin position="26"/>
        <end position="38"/>
    </location>
</feature>
<dbReference type="VEuPathDB" id="FungiDB:MYCTH_73682"/>
<keyword evidence="7" id="KW-0963">Cytoplasm</keyword>
<dbReference type="KEGG" id="mtm:MYCTH_73682"/>
<gene>
    <name evidence="18" type="ORF">MYCTH_73682</name>
</gene>
<dbReference type="AlphaFoldDB" id="G2Q579"/>
<dbReference type="RefSeq" id="XP_003660664.1">
    <property type="nucleotide sequence ID" value="XM_003660616.1"/>
</dbReference>
<dbReference type="InParanoid" id="G2Q579"/>
<dbReference type="HOGENOM" id="CLU_399543_0_0_1"/>
<evidence type="ECO:0000256" key="14">
    <source>
        <dbReference type="ARBA" id="ARBA00023242"/>
    </source>
</evidence>
<dbReference type="PANTHER" id="PTHR28200">
    <property type="entry name" value="DASH COMPLEX SUBUNIT ASK1"/>
    <property type="match status" value="1"/>
</dbReference>
<feature type="compositionally biased region" description="Basic and acidic residues" evidence="17">
    <location>
        <begin position="452"/>
        <end position="461"/>
    </location>
</feature>
<evidence type="ECO:0000256" key="17">
    <source>
        <dbReference type="SAM" id="MobiDB-lite"/>
    </source>
</evidence>
<evidence type="ECO:0000256" key="9">
    <source>
        <dbReference type="ARBA" id="ARBA00022701"/>
    </source>
</evidence>
<dbReference type="OrthoDB" id="5573898at2759"/>
<dbReference type="GeneID" id="11506029"/>
<feature type="compositionally biased region" description="Polar residues" evidence="17">
    <location>
        <begin position="186"/>
        <end position="206"/>
    </location>
</feature>
<feature type="compositionally biased region" description="Gly residues" evidence="17">
    <location>
        <begin position="265"/>
        <end position="282"/>
    </location>
</feature>
<evidence type="ECO:0000256" key="5">
    <source>
        <dbReference type="ARBA" id="ARBA00014520"/>
    </source>
</evidence>
<keyword evidence="16" id="KW-0137">Centromere</keyword>
<evidence type="ECO:0000256" key="13">
    <source>
        <dbReference type="ARBA" id="ARBA00023212"/>
    </source>
</evidence>
<dbReference type="Proteomes" id="UP000007322">
    <property type="component" value="Chromosome 1"/>
</dbReference>
<feature type="region of interest" description="Disordered" evidence="17">
    <location>
        <begin position="155"/>
        <end position="286"/>
    </location>
</feature>
<keyword evidence="13" id="KW-0206">Cytoskeleton</keyword>
<accession>G2Q579</accession>
<dbReference type="GO" id="GO:0008608">
    <property type="term" value="P:attachment of spindle microtubules to kinetochore"/>
    <property type="evidence" value="ECO:0007669"/>
    <property type="project" value="InterPro"/>
</dbReference>
<dbReference type="InterPro" id="IPR013964">
    <property type="entry name" value="DASH_Ask1"/>
</dbReference>
<protein>
    <recommendedName>
        <fullName evidence="5">DASH complex subunit ASK1</fullName>
    </recommendedName>
</protein>
<keyword evidence="6" id="KW-0158">Chromosome</keyword>
<comment type="similarity">
    <text evidence="4">Belongs to the DASH complex ASK1 family.</text>
</comment>
<dbReference type="GO" id="GO:0072686">
    <property type="term" value="C:mitotic spindle"/>
    <property type="evidence" value="ECO:0007669"/>
    <property type="project" value="InterPro"/>
</dbReference>
<dbReference type="GO" id="GO:0044732">
    <property type="term" value="C:mitotic spindle pole body"/>
    <property type="evidence" value="ECO:0007669"/>
    <property type="project" value="TreeGrafter"/>
</dbReference>
<dbReference type="GO" id="GO:0006355">
    <property type="term" value="P:regulation of DNA-templated transcription"/>
    <property type="evidence" value="ECO:0007669"/>
    <property type="project" value="InterPro"/>
</dbReference>
<dbReference type="Pfam" id="PF07904">
    <property type="entry name" value="Eaf7"/>
    <property type="match status" value="1"/>
</dbReference>
<evidence type="ECO:0000256" key="11">
    <source>
        <dbReference type="ARBA" id="ARBA00022829"/>
    </source>
</evidence>